<sequence length="61" mass="7012">MSIHRFDSVHKIPLYVAEIHCFNHVGCLFYQQAEDKLAQDIPAIPVYHYVLVQLVKPYVGG</sequence>
<reference evidence="1 2" key="1">
    <citation type="submission" date="2018-11" db="EMBL/GenBank/DDBJ databases">
        <title>Draft genome sequence of Buttiauxella warmboldiae CCUG 35512.</title>
        <authorList>
            <person name="Salva-Serra F."/>
            <person name="Marathe N."/>
            <person name="Moore E."/>
            <person name="Svensson L."/>
            <person name="Engstrom-Jakobsson H."/>
        </authorList>
    </citation>
    <scope>NUCLEOTIDE SEQUENCE [LARGE SCALE GENOMIC DNA]</scope>
    <source>
        <strain evidence="1 2">CCUG 35512</strain>
    </source>
</reference>
<dbReference type="Gene3D" id="3.40.190.10">
    <property type="entry name" value="Periplasmic binding protein-like II"/>
    <property type="match status" value="1"/>
</dbReference>
<protein>
    <submittedName>
        <fullName evidence="1">Uncharacterized protein</fullName>
    </submittedName>
</protein>
<dbReference type="AlphaFoldDB" id="A0A3N5D3G3"/>
<gene>
    <name evidence="1" type="ORF">EHN07_20055</name>
</gene>
<keyword evidence="2" id="KW-1185">Reference proteome</keyword>
<dbReference type="Gene3D" id="3.10.105.10">
    <property type="entry name" value="Dipeptide-binding Protein, Domain 3"/>
    <property type="match status" value="1"/>
</dbReference>
<dbReference type="Proteomes" id="UP000268615">
    <property type="component" value="Unassembled WGS sequence"/>
</dbReference>
<accession>A0A3N5D3G3</accession>
<comment type="caution">
    <text evidence="1">The sequence shown here is derived from an EMBL/GenBank/DDBJ whole genome shotgun (WGS) entry which is preliminary data.</text>
</comment>
<name>A0A3N5D3G3_9ENTR</name>
<dbReference type="EMBL" id="RPOH01000115">
    <property type="protein sequence ID" value="RPH20282.1"/>
    <property type="molecule type" value="Genomic_DNA"/>
</dbReference>
<evidence type="ECO:0000313" key="2">
    <source>
        <dbReference type="Proteomes" id="UP000268615"/>
    </source>
</evidence>
<evidence type="ECO:0000313" key="1">
    <source>
        <dbReference type="EMBL" id="RPH20282.1"/>
    </source>
</evidence>
<organism evidence="1 2">
    <name type="scientific">Buttiauxella warmboldiae</name>
    <dbReference type="NCBI Taxonomy" id="82993"/>
    <lineage>
        <taxon>Bacteria</taxon>
        <taxon>Pseudomonadati</taxon>
        <taxon>Pseudomonadota</taxon>
        <taxon>Gammaproteobacteria</taxon>
        <taxon>Enterobacterales</taxon>
        <taxon>Enterobacteriaceae</taxon>
        <taxon>Buttiauxella</taxon>
    </lineage>
</organism>
<proteinExistence type="predicted"/>